<dbReference type="InterPro" id="IPR036188">
    <property type="entry name" value="FAD/NAD-bd_sf"/>
</dbReference>
<feature type="domain" description="FAD-binding" evidence="1">
    <location>
        <begin position="10"/>
        <end position="253"/>
    </location>
</feature>
<dbReference type="InterPro" id="IPR002938">
    <property type="entry name" value="FAD-bd"/>
</dbReference>
<name>A0A8T0J7X7_CERPU</name>
<evidence type="ECO:0000313" key="3">
    <source>
        <dbReference type="Proteomes" id="UP000822688"/>
    </source>
</evidence>
<comment type="caution">
    <text evidence="2">The sequence shown here is derived from an EMBL/GenBank/DDBJ whole genome shotgun (WGS) entry which is preliminary data.</text>
</comment>
<dbReference type="Proteomes" id="UP000822688">
    <property type="component" value="Chromosome 1"/>
</dbReference>
<dbReference type="AlphaFoldDB" id="A0A8T0J7X7"/>
<reference evidence="2" key="1">
    <citation type="submission" date="2020-06" db="EMBL/GenBank/DDBJ databases">
        <title>WGS assembly of Ceratodon purpureus strain R40.</title>
        <authorList>
            <person name="Carey S.B."/>
            <person name="Jenkins J."/>
            <person name="Shu S."/>
            <person name="Lovell J.T."/>
            <person name="Sreedasyam A."/>
            <person name="Maumus F."/>
            <person name="Tiley G.P."/>
            <person name="Fernandez-Pozo N."/>
            <person name="Barry K."/>
            <person name="Chen C."/>
            <person name="Wang M."/>
            <person name="Lipzen A."/>
            <person name="Daum C."/>
            <person name="Saski C.A."/>
            <person name="Payton A.C."/>
            <person name="Mcbreen J.C."/>
            <person name="Conrad R.E."/>
            <person name="Kollar L.M."/>
            <person name="Olsson S."/>
            <person name="Huttunen S."/>
            <person name="Landis J.B."/>
            <person name="Wickett N.J."/>
            <person name="Johnson M.G."/>
            <person name="Rensing S.A."/>
            <person name="Grimwood J."/>
            <person name="Schmutz J."/>
            <person name="Mcdaniel S.F."/>
        </authorList>
    </citation>
    <scope>NUCLEOTIDE SEQUENCE</scope>
    <source>
        <strain evidence="2">R40</strain>
    </source>
</reference>
<organism evidence="2 3">
    <name type="scientific">Ceratodon purpureus</name>
    <name type="common">Fire moss</name>
    <name type="synonym">Dicranum purpureum</name>
    <dbReference type="NCBI Taxonomy" id="3225"/>
    <lineage>
        <taxon>Eukaryota</taxon>
        <taxon>Viridiplantae</taxon>
        <taxon>Streptophyta</taxon>
        <taxon>Embryophyta</taxon>
        <taxon>Bryophyta</taxon>
        <taxon>Bryophytina</taxon>
        <taxon>Bryopsida</taxon>
        <taxon>Dicranidae</taxon>
        <taxon>Pseudoditrichales</taxon>
        <taxon>Ditrichaceae</taxon>
        <taxon>Ceratodon</taxon>
    </lineage>
</organism>
<dbReference type="PRINTS" id="PR00420">
    <property type="entry name" value="RNGMNOXGNASE"/>
</dbReference>
<dbReference type="SUPFAM" id="SSF51905">
    <property type="entry name" value="FAD/NAD(P)-binding domain"/>
    <property type="match status" value="1"/>
</dbReference>
<dbReference type="Pfam" id="PF01494">
    <property type="entry name" value="FAD_binding_3"/>
    <property type="match status" value="1"/>
</dbReference>
<gene>
    <name evidence="2" type="ORF">KC19_1G167700</name>
</gene>
<keyword evidence="3" id="KW-1185">Reference proteome</keyword>
<evidence type="ECO:0000259" key="1">
    <source>
        <dbReference type="Pfam" id="PF01494"/>
    </source>
</evidence>
<dbReference type="PANTHER" id="PTHR46496">
    <property type="match status" value="1"/>
</dbReference>
<evidence type="ECO:0000313" key="2">
    <source>
        <dbReference type="EMBL" id="KAG0591332.1"/>
    </source>
</evidence>
<sequence>MRELGGMTMEVDVAIVGGGMGGLALAVGLQERGIKAHVFEKSPKERKHFGTGISIGQNGIQALEGIKPGLSQKMESEGQRTRQFTARIRVQGEPEKVFTQLPQLTESEVMFTVAWKGALETLADELDPSVVHYRHSFVDYKLVEEGVESRFEVRIEQDSDACTVETNVVKAKLLVGADGVWSGVRKLVVGDEPRDLCLVTWLSVVRTERIRSLNLNDDDEIRFIVYPATKTGVITCSCGPEYTHWQYRVPDESRELMKSFTSDFNAHGKEARKMRILKQLEGVEELQNLKTAVERSESHLVREDRNFD</sequence>
<accession>A0A8T0J7X7</accession>
<dbReference type="Gene3D" id="3.50.50.60">
    <property type="entry name" value="FAD/NAD(P)-binding domain"/>
    <property type="match status" value="1"/>
</dbReference>
<protein>
    <recommendedName>
        <fullName evidence="1">FAD-binding domain-containing protein</fullName>
    </recommendedName>
</protein>
<proteinExistence type="predicted"/>
<dbReference type="PANTHER" id="PTHR46496:SF4">
    <property type="entry name" value="ZEAXANTHIN EPOXIDASE"/>
    <property type="match status" value="1"/>
</dbReference>
<dbReference type="GO" id="GO:0071949">
    <property type="term" value="F:FAD binding"/>
    <property type="evidence" value="ECO:0007669"/>
    <property type="project" value="InterPro"/>
</dbReference>
<dbReference type="EMBL" id="CM026421">
    <property type="protein sequence ID" value="KAG0591332.1"/>
    <property type="molecule type" value="Genomic_DNA"/>
</dbReference>